<keyword evidence="1" id="KW-0378">Hydrolase</keyword>
<comment type="caution">
    <text evidence="2">The sequence shown here is derived from an EMBL/GenBank/DDBJ whole genome shotgun (WGS) entry which is preliminary data.</text>
</comment>
<dbReference type="InterPro" id="IPR029001">
    <property type="entry name" value="ITPase-like_fam"/>
</dbReference>
<dbReference type="Pfam" id="PF01725">
    <property type="entry name" value="Ham1p_like"/>
    <property type="match status" value="1"/>
</dbReference>
<dbReference type="SUPFAM" id="SSF52972">
    <property type="entry name" value="ITPase-like"/>
    <property type="match status" value="1"/>
</dbReference>
<organism evidence="2 3">
    <name type="scientific">Candidatus Woesebacteria bacterium RBG_16_34_12</name>
    <dbReference type="NCBI Taxonomy" id="1802480"/>
    <lineage>
        <taxon>Bacteria</taxon>
        <taxon>Candidatus Woeseibacteriota</taxon>
    </lineage>
</organism>
<dbReference type="Gene3D" id="3.90.950.10">
    <property type="match status" value="1"/>
</dbReference>
<dbReference type="Proteomes" id="UP000177053">
    <property type="component" value="Unassembled WGS sequence"/>
</dbReference>
<dbReference type="AlphaFoldDB" id="A0A1F7X9Z5"/>
<evidence type="ECO:0000313" key="3">
    <source>
        <dbReference type="Proteomes" id="UP000177053"/>
    </source>
</evidence>
<evidence type="ECO:0000313" key="2">
    <source>
        <dbReference type="EMBL" id="OGM11834.1"/>
    </source>
</evidence>
<protein>
    <recommendedName>
        <fullName evidence="4">Non-canonical purine NTP pyrophosphatase</fullName>
    </recommendedName>
</protein>
<evidence type="ECO:0008006" key="4">
    <source>
        <dbReference type="Google" id="ProtNLM"/>
    </source>
</evidence>
<proteinExistence type="predicted"/>
<sequence>MDILIGTKNAYKATETTYFLENLPGIKIHFWEELDKDMKVEENQSTLKKNAEKKAIEISKLTDWYVLASDGGVDIPGLGKKWDRLRNQRIVGEDKTDLEKAEKLLKLMKGLKRKDRQATYRLALALARKGKLIWSDEQITDKGIITDKLFNKNIPLGCWMGHLWYYPQHKKVFNKLSEKEREEVRKQGMGLKISLRQTVEKIMRTKGD</sequence>
<dbReference type="GO" id="GO:0009143">
    <property type="term" value="P:nucleoside triphosphate catabolic process"/>
    <property type="evidence" value="ECO:0007669"/>
    <property type="project" value="InterPro"/>
</dbReference>
<name>A0A1F7X9Z5_9BACT</name>
<dbReference type="InterPro" id="IPR002637">
    <property type="entry name" value="RdgB/HAM1"/>
</dbReference>
<accession>A0A1F7X9Z5</accession>
<dbReference type="GO" id="GO:0047429">
    <property type="term" value="F:nucleoside triphosphate diphosphatase activity"/>
    <property type="evidence" value="ECO:0007669"/>
    <property type="project" value="InterPro"/>
</dbReference>
<dbReference type="EMBL" id="MGFS01000009">
    <property type="protein sequence ID" value="OGM11834.1"/>
    <property type="molecule type" value="Genomic_DNA"/>
</dbReference>
<gene>
    <name evidence="2" type="ORF">A2Z22_00120</name>
</gene>
<reference evidence="2 3" key="1">
    <citation type="journal article" date="2016" name="Nat. Commun.">
        <title>Thousands of microbial genomes shed light on interconnected biogeochemical processes in an aquifer system.</title>
        <authorList>
            <person name="Anantharaman K."/>
            <person name="Brown C.T."/>
            <person name="Hug L.A."/>
            <person name="Sharon I."/>
            <person name="Castelle C.J."/>
            <person name="Probst A.J."/>
            <person name="Thomas B.C."/>
            <person name="Singh A."/>
            <person name="Wilkins M.J."/>
            <person name="Karaoz U."/>
            <person name="Brodie E.L."/>
            <person name="Williams K.H."/>
            <person name="Hubbard S.S."/>
            <person name="Banfield J.F."/>
        </authorList>
    </citation>
    <scope>NUCLEOTIDE SEQUENCE [LARGE SCALE GENOMIC DNA]</scope>
</reference>
<evidence type="ECO:0000256" key="1">
    <source>
        <dbReference type="ARBA" id="ARBA00022801"/>
    </source>
</evidence>